<gene>
    <name evidence="1" type="ORF">L6164_034612</name>
</gene>
<sequence length="73" mass="8229">MFTGLRTATMWRNKTAIPCKRSSKIFIIFFEEKERLGNRITYFLALVPSPMVIGAQLRMAPTSAAAPPLPLFI</sequence>
<evidence type="ECO:0000313" key="1">
    <source>
        <dbReference type="EMBL" id="KAI4301324.1"/>
    </source>
</evidence>
<accession>A0ACB9KV90</accession>
<keyword evidence="2" id="KW-1185">Reference proteome</keyword>
<comment type="caution">
    <text evidence="1">The sequence shown here is derived from an EMBL/GenBank/DDBJ whole genome shotgun (WGS) entry which is preliminary data.</text>
</comment>
<proteinExistence type="predicted"/>
<reference evidence="1 2" key="1">
    <citation type="journal article" date="2022" name="DNA Res.">
        <title>Chromosomal-level genome assembly of the orchid tree Bauhinia variegata (Leguminosae; Cercidoideae) supports the allotetraploid origin hypothesis of Bauhinia.</title>
        <authorList>
            <person name="Zhong Y."/>
            <person name="Chen Y."/>
            <person name="Zheng D."/>
            <person name="Pang J."/>
            <person name="Liu Y."/>
            <person name="Luo S."/>
            <person name="Meng S."/>
            <person name="Qian L."/>
            <person name="Wei D."/>
            <person name="Dai S."/>
            <person name="Zhou R."/>
        </authorList>
    </citation>
    <scope>NUCLEOTIDE SEQUENCE [LARGE SCALE GENOMIC DNA]</scope>
    <source>
        <strain evidence="1">BV-YZ2020</strain>
    </source>
</reference>
<organism evidence="1 2">
    <name type="scientific">Bauhinia variegata</name>
    <name type="common">Purple orchid tree</name>
    <name type="synonym">Phanera variegata</name>
    <dbReference type="NCBI Taxonomy" id="167791"/>
    <lineage>
        <taxon>Eukaryota</taxon>
        <taxon>Viridiplantae</taxon>
        <taxon>Streptophyta</taxon>
        <taxon>Embryophyta</taxon>
        <taxon>Tracheophyta</taxon>
        <taxon>Spermatophyta</taxon>
        <taxon>Magnoliopsida</taxon>
        <taxon>eudicotyledons</taxon>
        <taxon>Gunneridae</taxon>
        <taxon>Pentapetalae</taxon>
        <taxon>rosids</taxon>
        <taxon>fabids</taxon>
        <taxon>Fabales</taxon>
        <taxon>Fabaceae</taxon>
        <taxon>Cercidoideae</taxon>
        <taxon>Cercideae</taxon>
        <taxon>Bauhiniinae</taxon>
        <taxon>Bauhinia</taxon>
    </lineage>
</organism>
<protein>
    <submittedName>
        <fullName evidence="1">Uncharacterized protein</fullName>
    </submittedName>
</protein>
<evidence type="ECO:0000313" key="2">
    <source>
        <dbReference type="Proteomes" id="UP000828941"/>
    </source>
</evidence>
<dbReference type="EMBL" id="CM039438">
    <property type="protein sequence ID" value="KAI4301324.1"/>
    <property type="molecule type" value="Genomic_DNA"/>
</dbReference>
<dbReference type="Proteomes" id="UP000828941">
    <property type="component" value="Chromosome 13"/>
</dbReference>
<name>A0ACB9KV90_BAUVA</name>